<feature type="coiled-coil region" evidence="1">
    <location>
        <begin position="40"/>
        <end position="70"/>
    </location>
</feature>
<proteinExistence type="predicted"/>
<organism evidence="3 4">
    <name type="scientific">Aquisphaera giovannonii</name>
    <dbReference type="NCBI Taxonomy" id="406548"/>
    <lineage>
        <taxon>Bacteria</taxon>
        <taxon>Pseudomonadati</taxon>
        <taxon>Planctomycetota</taxon>
        <taxon>Planctomycetia</taxon>
        <taxon>Isosphaerales</taxon>
        <taxon>Isosphaeraceae</taxon>
        <taxon>Aquisphaera</taxon>
    </lineage>
</organism>
<sequence length="158" mass="17989">MSRSYEQGHDHHRDRESPSPAIDDASLRDYLADVLAPGEMARVEKALRDSAELRARLEEVRNNREDVQLHTLGAIWHRSRLTCPSRQQLGSLLLDALDPDLAGYFRFHIDVVECPYCQANLADLESQTQGPSGPQASRTRQHKILKVSKHLLNENENR</sequence>
<dbReference type="OrthoDB" id="285502at2"/>
<feature type="compositionally biased region" description="Basic and acidic residues" evidence="2">
    <location>
        <begin position="1"/>
        <end position="17"/>
    </location>
</feature>
<feature type="region of interest" description="Disordered" evidence="2">
    <location>
        <begin position="1"/>
        <end position="24"/>
    </location>
</feature>
<accession>A0A5B9WDP1</accession>
<dbReference type="AlphaFoldDB" id="A0A5B9WDP1"/>
<reference evidence="3 4" key="1">
    <citation type="submission" date="2019-08" db="EMBL/GenBank/DDBJ databases">
        <title>Deep-cultivation of Planctomycetes and their phenomic and genomic characterization uncovers novel biology.</title>
        <authorList>
            <person name="Wiegand S."/>
            <person name="Jogler M."/>
            <person name="Boedeker C."/>
            <person name="Pinto D."/>
            <person name="Vollmers J."/>
            <person name="Rivas-Marin E."/>
            <person name="Kohn T."/>
            <person name="Peeters S.H."/>
            <person name="Heuer A."/>
            <person name="Rast P."/>
            <person name="Oberbeckmann S."/>
            <person name="Bunk B."/>
            <person name="Jeske O."/>
            <person name="Meyerdierks A."/>
            <person name="Storesund J.E."/>
            <person name="Kallscheuer N."/>
            <person name="Luecker S."/>
            <person name="Lage O.M."/>
            <person name="Pohl T."/>
            <person name="Merkel B.J."/>
            <person name="Hornburger P."/>
            <person name="Mueller R.-W."/>
            <person name="Bruemmer F."/>
            <person name="Labrenz M."/>
            <person name="Spormann A.M."/>
            <person name="Op den Camp H."/>
            <person name="Overmann J."/>
            <person name="Amann R."/>
            <person name="Jetten M.S.M."/>
            <person name="Mascher T."/>
            <person name="Medema M.H."/>
            <person name="Devos D.P."/>
            <person name="Kaster A.-K."/>
            <person name="Ovreas L."/>
            <person name="Rohde M."/>
            <person name="Galperin M.Y."/>
            <person name="Jogler C."/>
        </authorList>
    </citation>
    <scope>NUCLEOTIDE SEQUENCE [LARGE SCALE GENOMIC DNA]</scope>
    <source>
        <strain evidence="3 4">OJF2</strain>
    </source>
</reference>
<dbReference type="Proteomes" id="UP000324233">
    <property type="component" value="Chromosome"/>
</dbReference>
<evidence type="ECO:0000256" key="2">
    <source>
        <dbReference type="SAM" id="MobiDB-lite"/>
    </source>
</evidence>
<keyword evidence="4" id="KW-1185">Reference proteome</keyword>
<dbReference type="KEGG" id="agv:OJF2_72980"/>
<dbReference type="RefSeq" id="WP_148598109.1">
    <property type="nucleotide sequence ID" value="NZ_CP042997.1"/>
</dbReference>
<protein>
    <recommendedName>
        <fullName evidence="5">Zinc-finger domain-containing protein</fullName>
    </recommendedName>
</protein>
<evidence type="ECO:0000256" key="1">
    <source>
        <dbReference type="SAM" id="Coils"/>
    </source>
</evidence>
<gene>
    <name evidence="3" type="ORF">OJF2_72980</name>
</gene>
<dbReference type="EMBL" id="CP042997">
    <property type="protein sequence ID" value="QEH38692.1"/>
    <property type="molecule type" value="Genomic_DNA"/>
</dbReference>
<name>A0A5B9WDP1_9BACT</name>
<evidence type="ECO:0000313" key="3">
    <source>
        <dbReference type="EMBL" id="QEH38692.1"/>
    </source>
</evidence>
<keyword evidence="1" id="KW-0175">Coiled coil</keyword>
<evidence type="ECO:0000313" key="4">
    <source>
        <dbReference type="Proteomes" id="UP000324233"/>
    </source>
</evidence>
<evidence type="ECO:0008006" key="5">
    <source>
        <dbReference type="Google" id="ProtNLM"/>
    </source>
</evidence>